<dbReference type="Proteomes" id="UP000574390">
    <property type="component" value="Unassembled WGS sequence"/>
</dbReference>
<feature type="non-terminal residue" evidence="2">
    <location>
        <position position="1"/>
    </location>
</feature>
<feature type="non-terminal residue" evidence="2">
    <location>
        <position position="353"/>
    </location>
</feature>
<sequence length="353" mass="39048">EIQDHGRANVMGAVNMQGNRFATTQDIRSLQQRASRYAREAGGVPPLPRGLVNSDQFREETHRNIQSLGQKTLNGSDFLAFNSAAEGMALFISSECRAAFGHCSKYFVDATFRVCPHPFRQLLTCSGQYGQQSVPLFWCLMSSKSAAAYRLAFREVNRVVTAQTGDCRLGGSVMTDFEEGLRGALRAEFAADLAVDSLRGCVFHLHKSWYSHLRSLGLEACYREEQTAAAGYSDENRWLHSCFGLCCLNPDEVRNAWVVLRAVAPRNNDAIQSFIEYLEANYVLEGARFAPSSWAAFPSADDGNGPGHNVHRTNNIAEGLHSSLGRHFGASHPNINNFISKLLEYDSSVLVKL</sequence>
<proteinExistence type="predicted"/>
<evidence type="ECO:0000313" key="2">
    <source>
        <dbReference type="EMBL" id="KAF4756603.1"/>
    </source>
</evidence>
<feature type="domain" description="MULE transposase" evidence="1">
    <location>
        <begin position="108"/>
        <end position="207"/>
    </location>
</feature>
<evidence type="ECO:0000313" key="3">
    <source>
        <dbReference type="Proteomes" id="UP000574390"/>
    </source>
</evidence>
<evidence type="ECO:0000259" key="1">
    <source>
        <dbReference type="Pfam" id="PF10551"/>
    </source>
</evidence>
<name>A0A7J6UHF9_PEROL</name>
<dbReference type="AlphaFoldDB" id="A0A7J6UHF9"/>
<dbReference type="InterPro" id="IPR018289">
    <property type="entry name" value="MULE_transposase_dom"/>
</dbReference>
<gene>
    <name evidence="2" type="ORF">FOZ62_028136</name>
</gene>
<comment type="caution">
    <text evidence="2">The sequence shown here is derived from an EMBL/GenBank/DDBJ whole genome shotgun (WGS) entry which is preliminary data.</text>
</comment>
<dbReference type="Pfam" id="PF10551">
    <property type="entry name" value="MULE"/>
    <property type="match status" value="1"/>
</dbReference>
<protein>
    <recommendedName>
        <fullName evidence="1">MULE transposase domain-containing protein</fullName>
    </recommendedName>
</protein>
<accession>A0A7J6UHF9</accession>
<reference evidence="2 3" key="1">
    <citation type="submission" date="2020-04" db="EMBL/GenBank/DDBJ databases">
        <title>Perkinsus olseni comparative genomics.</title>
        <authorList>
            <person name="Bogema D.R."/>
        </authorList>
    </citation>
    <scope>NUCLEOTIDE SEQUENCE [LARGE SCALE GENOMIC DNA]</scope>
    <source>
        <strain evidence="2">ATCC PRA-205</strain>
    </source>
</reference>
<dbReference type="EMBL" id="JABANM010000066">
    <property type="protein sequence ID" value="KAF4756603.1"/>
    <property type="molecule type" value="Genomic_DNA"/>
</dbReference>
<organism evidence="2 3">
    <name type="scientific">Perkinsus olseni</name>
    <name type="common">Perkinsus atlanticus</name>
    <dbReference type="NCBI Taxonomy" id="32597"/>
    <lineage>
        <taxon>Eukaryota</taxon>
        <taxon>Sar</taxon>
        <taxon>Alveolata</taxon>
        <taxon>Perkinsozoa</taxon>
        <taxon>Perkinsea</taxon>
        <taxon>Perkinsida</taxon>
        <taxon>Perkinsidae</taxon>
        <taxon>Perkinsus</taxon>
    </lineage>
</organism>